<dbReference type="VEuPathDB" id="CryptoDB:Cvel_9423"/>
<dbReference type="PANTHER" id="PTHR12192:SF2">
    <property type="entry name" value="GLUTATHIONE-SPECIFIC GAMMA-GLUTAMYLCYCLOTRANSFERASE 2"/>
    <property type="match status" value="1"/>
</dbReference>
<dbReference type="EMBL" id="CDMZ01004347">
    <property type="protein sequence ID" value="CEM49473.1"/>
    <property type="molecule type" value="Genomic_DNA"/>
</dbReference>
<evidence type="ECO:0000256" key="3">
    <source>
        <dbReference type="SAM" id="MobiDB-lite"/>
    </source>
</evidence>
<evidence type="ECO:0000256" key="1">
    <source>
        <dbReference type="ARBA" id="ARBA00012344"/>
    </source>
</evidence>
<evidence type="ECO:0000256" key="2">
    <source>
        <dbReference type="ARBA" id="ARBA00023239"/>
    </source>
</evidence>
<dbReference type="Pfam" id="PF04752">
    <property type="entry name" value="ChaC"/>
    <property type="match status" value="1"/>
</dbReference>
<dbReference type="CDD" id="cd06661">
    <property type="entry name" value="GGCT_like"/>
    <property type="match status" value="1"/>
</dbReference>
<dbReference type="PANTHER" id="PTHR12192">
    <property type="entry name" value="CATION TRANSPORT PROTEIN CHAC-RELATED"/>
    <property type="match status" value="1"/>
</dbReference>
<protein>
    <recommendedName>
        <fullName evidence="1">glutathione-specific gamma-glutamylcyclotransferase</fullName>
        <ecNumber evidence="1">4.3.2.7</ecNumber>
    </recommendedName>
</protein>
<feature type="compositionally biased region" description="Polar residues" evidence="3">
    <location>
        <begin position="15"/>
        <end position="24"/>
    </location>
</feature>
<proteinExistence type="predicted"/>
<name>A0A0G4HY76_9ALVE</name>
<accession>A0A0G4HY76</accession>
<feature type="region of interest" description="Disordered" evidence="3">
    <location>
        <begin position="1"/>
        <end position="37"/>
    </location>
</feature>
<sequence>MSSTPAAQGEVPAGSSPSPQQPHWNSELGIWEGGAPPHDEGFEVPKPLWIFGYGSLCWRNDDFSFVEKKTGKIQGFCRRFFQLSTDHRGTPTFPGRVATVIPVRGDQADSSWVVGVAYRIADEEADKVLAYLDFREKGGYTRHLVDVSPLGGQESGSTEGPIRAVMYAGTEDNPAYSSFPDEGEELEKAVRQIHKAVGPSGPNVDYLRNVATFLHSCGAEAEQLDHHTIGLADAVERLGGREGKAEGEEGIVSEDKKGG</sequence>
<dbReference type="GO" id="GO:0005737">
    <property type="term" value="C:cytoplasm"/>
    <property type="evidence" value="ECO:0007669"/>
    <property type="project" value="TreeGrafter"/>
</dbReference>
<dbReference type="SUPFAM" id="SSF110857">
    <property type="entry name" value="Gamma-glutamyl cyclotransferase-like"/>
    <property type="match status" value="1"/>
</dbReference>
<dbReference type="GO" id="GO:0061928">
    <property type="term" value="F:glutathione specific gamma-glutamylcyclotransferase activity"/>
    <property type="evidence" value="ECO:0007669"/>
    <property type="project" value="UniProtKB-EC"/>
</dbReference>
<feature type="region of interest" description="Disordered" evidence="3">
    <location>
        <begin position="240"/>
        <end position="259"/>
    </location>
</feature>
<dbReference type="GO" id="GO:0006751">
    <property type="term" value="P:glutathione catabolic process"/>
    <property type="evidence" value="ECO:0007669"/>
    <property type="project" value="InterPro"/>
</dbReference>
<dbReference type="InterPro" id="IPR013024">
    <property type="entry name" value="GGCT-like"/>
</dbReference>
<evidence type="ECO:0000313" key="4">
    <source>
        <dbReference type="EMBL" id="CEM49473.1"/>
    </source>
</evidence>
<dbReference type="AlphaFoldDB" id="A0A0G4HY76"/>
<gene>
    <name evidence="4" type="ORF">Cvel_9423</name>
</gene>
<dbReference type="Gene3D" id="3.10.490.10">
    <property type="entry name" value="Gamma-glutamyl cyclotransferase-like"/>
    <property type="match status" value="1"/>
</dbReference>
<dbReference type="InterPro" id="IPR036568">
    <property type="entry name" value="GGCT-like_sf"/>
</dbReference>
<organism evidence="4">
    <name type="scientific">Chromera velia CCMP2878</name>
    <dbReference type="NCBI Taxonomy" id="1169474"/>
    <lineage>
        <taxon>Eukaryota</taxon>
        <taxon>Sar</taxon>
        <taxon>Alveolata</taxon>
        <taxon>Colpodellida</taxon>
        <taxon>Chromeraceae</taxon>
        <taxon>Chromera</taxon>
    </lineage>
</organism>
<reference evidence="4" key="1">
    <citation type="submission" date="2014-11" db="EMBL/GenBank/DDBJ databases">
        <authorList>
            <person name="Otto D Thomas"/>
            <person name="Naeem Raeece"/>
        </authorList>
    </citation>
    <scope>NUCLEOTIDE SEQUENCE</scope>
</reference>
<keyword evidence="2" id="KW-0456">Lyase</keyword>
<dbReference type="InterPro" id="IPR006840">
    <property type="entry name" value="ChaC"/>
</dbReference>
<dbReference type="EC" id="4.3.2.7" evidence="1"/>